<dbReference type="Pfam" id="PF01479">
    <property type="entry name" value="S4"/>
    <property type="match status" value="1"/>
</dbReference>
<dbReference type="SUPFAM" id="SSF55174">
    <property type="entry name" value="Alpha-L RNA-binding motif"/>
    <property type="match status" value="1"/>
</dbReference>
<evidence type="ECO:0000259" key="10">
    <source>
        <dbReference type="SMART" id="SM01390"/>
    </source>
</evidence>
<dbReference type="PROSITE" id="PS50889">
    <property type="entry name" value="S4"/>
    <property type="match status" value="1"/>
</dbReference>
<protein>
    <recommendedName>
        <fullName evidence="6">Small ribosomal subunit protein uS4</fullName>
    </recommendedName>
</protein>
<dbReference type="NCBIfam" id="NF003139">
    <property type="entry name" value="PRK04051.1"/>
    <property type="match status" value="1"/>
</dbReference>
<dbReference type="SMART" id="SM00363">
    <property type="entry name" value="S4"/>
    <property type="match status" value="1"/>
</dbReference>
<sequence>MGDPKKSRHKWLTPGHPWIKDRLQHELELIGKYGLRNKREVWIAESIVRNFRLRARSLLALPEQERSIAAKNLLDTLYRMGLVGKDAVLDDVLGLTAENVLERRLQTLVYRKGLAKTIYQARQLVTHGHIAINGRRVTSPGYIVPRDEEDRIEIAPGSPLRASAQQSGGEQDVAQGA</sequence>
<name>D9Q277_ACIS3</name>
<dbReference type="GO" id="GO:0006412">
    <property type="term" value="P:translation"/>
    <property type="evidence" value="ECO:0007669"/>
    <property type="project" value="UniProtKB-UniRule"/>
</dbReference>
<dbReference type="GO" id="GO:0019843">
    <property type="term" value="F:rRNA binding"/>
    <property type="evidence" value="ECO:0007669"/>
    <property type="project" value="UniProtKB-UniRule"/>
</dbReference>
<dbReference type="InterPro" id="IPR005710">
    <property type="entry name" value="Ribosomal_uS4_euk/arc"/>
</dbReference>
<evidence type="ECO:0000313" key="12">
    <source>
        <dbReference type="Proteomes" id="UP000000346"/>
    </source>
</evidence>
<dbReference type="InterPro" id="IPR022802">
    <property type="entry name" value="Ribosomal_uS4_arc"/>
</dbReference>
<dbReference type="OrthoDB" id="10429at2157"/>
<dbReference type="InterPro" id="IPR001912">
    <property type="entry name" value="Ribosomal_uS4_N"/>
</dbReference>
<comment type="similarity">
    <text evidence="1 6 7">Belongs to the universal ribosomal protein uS4 family.</text>
</comment>
<dbReference type="Proteomes" id="UP000000346">
    <property type="component" value="Chromosome"/>
</dbReference>
<keyword evidence="5 6" id="KW-0687">Ribonucleoprotein</keyword>
<evidence type="ECO:0000259" key="9">
    <source>
        <dbReference type="SMART" id="SM00363"/>
    </source>
</evidence>
<feature type="domain" description="Small ribosomal subunit protein uS4 N-terminal" evidence="10">
    <location>
        <begin position="5"/>
        <end position="102"/>
    </location>
</feature>
<dbReference type="InterPro" id="IPR022801">
    <property type="entry name" value="Ribosomal_uS4"/>
</dbReference>
<dbReference type="PROSITE" id="PS00632">
    <property type="entry name" value="RIBOSOMAL_S4"/>
    <property type="match status" value="1"/>
</dbReference>
<gene>
    <name evidence="6" type="primary">rps4</name>
    <name evidence="11" type="ordered locus">ASAC_1010</name>
</gene>
<evidence type="ECO:0000256" key="1">
    <source>
        <dbReference type="ARBA" id="ARBA00007465"/>
    </source>
</evidence>
<keyword evidence="4 6" id="KW-0689">Ribosomal protein</keyword>
<dbReference type="InterPro" id="IPR036986">
    <property type="entry name" value="S4_RNA-bd_sf"/>
</dbReference>
<dbReference type="InParanoid" id="D9Q277"/>
<evidence type="ECO:0000256" key="2">
    <source>
        <dbReference type="ARBA" id="ARBA00022730"/>
    </source>
</evidence>
<keyword evidence="2 6" id="KW-0699">rRNA-binding</keyword>
<evidence type="ECO:0000256" key="3">
    <source>
        <dbReference type="ARBA" id="ARBA00022884"/>
    </source>
</evidence>
<dbReference type="InterPro" id="IPR002942">
    <property type="entry name" value="S4_RNA-bd"/>
</dbReference>
<dbReference type="GeneID" id="9499252"/>
<evidence type="ECO:0000256" key="5">
    <source>
        <dbReference type="ARBA" id="ARBA00023274"/>
    </source>
</evidence>
<evidence type="ECO:0000313" key="11">
    <source>
        <dbReference type="EMBL" id="ADL19415.1"/>
    </source>
</evidence>
<keyword evidence="3 6" id="KW-0694">RNA-binding</keyword>
<reference evidence="11 12" key="1">
    <citation type="journal article" date="2010" name="Appl. Environ. Microbiol.">
        <title>The genome sequence of the crenarchaeon Acidilobus saccharovorans supports a new order, Acidilobales, and suggests an important ecological role in terrestrial acidic hot springs.</title>
        <authorList>
            <person name="Mardanov A.V."/>
            <person name="Svetlitchnyi V.A."/>
            <person name="Beletsky A.V."/>
            <person name="Prokofeva M.I."/>
            <person name="Bonch-Osmolovskaya E.A."/>
            <person name="Ravin N.V."/>
            <person name="Skryabin K.G."/>
        </authorList>
    </citation>
    <scope>NUCLEOTIDE SEQUENCE [LARGE SCALE GENOMIC DNA]</scope>
    <source>
        <strain evidence="12">DSM 16705 / JCM 18335 / VKM B-2471 / 345-15</strain>
    </source>
</reference>
<dbReference type="GO" id="GO:0003735">
    <property type="term" value="F:structural constituent of ribosome"/>
    <property type="evidence" value="ECO:0007669"/>
    <property type="project" value="InterPro"/>
</dbReference>
<dbReference type="Pfam" id="PF00163">
    <property type="entry name" value="Ribosomal_S4"/>
    <property type="match status" value="1"/>
</dbReference>
<feature type="domain" description="RNA-binding S4" evidence="9">
    <location>
        <begin position="103"/>
        <end position="167"/>
    </location>
</feature>
<dbReference type="PANTHER" id="PTHR11831">
    <property type="entry name" value="30S 40S RIBOSOMAL PROTEIN"/>
    <property type="match status" value="1"/>
</dbReference>
<dbReference type="InterPro" id="IPR018079">
    <property type="entry name" value="Ribosomal_uS4_CS"/>
</dbReference>
<evidence type="ECO:0000256" key="7">
    <source>
        <dbReference type="RuleBase" id="RU003699"/>
    </source>
</evidence>
<dbReference type="Gene3D" id="3.10.290.10">
    <property type="entry name" value="RNA-binding S4 domain"/>
    <property type="match status" value="1"/>
</dbReference>
<dbReference type="STRING" id="666510.ASAC_1010"/>
<dbReference type="HOGENOM" id="CLU_089738_1_1_2"/>
<evidence type="ECO:0000256" key="6">
    <source>
        <dbReference type="HAMAP-Rule" id="MF_01306"/>
    </source>
</evidence>
<organism evidence="11 12">
    <name type="scientific">Acidilobus saccharovorans (strain DSM 16705 / JCM 18335 / VKM B-2471 / 345-15)</name>
    <dbReference type="NCBI Taxonomy" id="666510"/>
    <lineage>
        <taxon>Archaea</taxon>
        <taxon>Thermoproteota</taxon>
        <taxon>Thermoprotei</taxon>
        <taxon>Acidilobales</taxon>
        <taxon>Acidilobaceae</taxon>
        <taxon>Acidilobus</taxon>
    </lineage>
</organism>
<dbReference type="PANTHER" id="PTHR11831:SF5">
    <property type="entry name" value="40S RIBOSOMAL PROTEIN S9"/>
    <property type="match status" value="1"/>
</dbReference>
<dbReference type="EMBL" id="CP001742">
    <property type="protein sequence ID" value="ADL19415.1"/>
    <property type="molecule type" value="Genomic_DNA"/>
</dbReference>
<dbReference type="GO" id="GO:0042274">
    <property type="term" value="P:ribosomal small subunit biogenesis"/>
    <property type="evidence" value="ECO:0007669"/>
    <property type="project" value="TreeGrafter"/>
</dbReference>
<dbReference type="HAMAP" id="MF_01306_A">
    <property type="entry name" value="Ribosomal_uS4_A"/>
    <property type="match status" value="1"/>
</dbReference>
<comment type="function">
    <text evidence="6">One of the primary rRNA binding proteins, it binds directly to 16S rRNA where it nucleates assembly of the body of the 30S subunit.</text>
</comment>
<dbReference type="eggNOG" id="arCOG04239">
    <property type="taxonomic scope" value="Archaea"/>
</dbReference>
<keyword evidence="12" id="KW-1185">Reference proteome</keyword>
<feature type="region of interest" description="Disordered" evidence="8">
    <location>
        <begin position="154"/>
        <end position="177"/>
    </location>
</feature>
<evidence type="ECO:0000256" key="8">
    <source>
        <dbReference type="SAM" id="MobiDB-lite"/>
    </source>
</evidence>
<proteinExistence type="inferred from homology"/>
<comment type="subunit">
    <text evidence="6">Part of the 30S ribosomal subunit. Contacts protein S5. The interaction surface between S4 and S5 is involved in control of translational fidelity.</text>
</comment>
<dbReference type="NCBIfam" id="TIGR01018">
    <property type="entry name" value="uS4_arch"/>
    <property type="match status" value="1"/>
</dbReference>
<accession>D9Q277</accession>
<dbReference type="FunCoup" id="D9Q277">
    <property type="interactions" value="163"/>
</dbReference>
<dbReference type="GO" id="GO:0015935">
    <property type="term" value="C:small ribosomal subunit"/>
    <property type="evidence" value="ECO:0007669"/>
    <property type="project" value="InterPro"/>
</dbReference>
<dbReference type="KEGG" id="asc:ASAC_1010"/>
<dbReference type="SMART" id="SM01390">
    <property type="entry name" value="Ribosomal_S4"/>
    <property type="match status" value="1"/>
</dbReference>
<dbReference type="AlphaFoldDB" id="D9Q277"/>
<evidence type="ECO:0000256" key="4">
    <source>
        <dbReference type="ARBA" id="ARBA00022980"/>
    </source>
</evidence>
<comment type="function">
    <text evidence="6">With S5 and S12 plays an important role in translational accuracy.</text>
</comment>
<dbReference type="RefSeq" id="WP_013266927.1">
    <property type="nucleotide sequence ID" value="NC_014374.1"/>
</dbReference>
<dbReference type="CDD" id="cd00165">
    <property type="entry name" value="S4"/>
    <property type="match status" value="1"/>
</dbReference>